<evidence type="ECO:0000256" key="12">
    <source>
        <dbReference type="ARBA" id="ARBA00023303"/>
    </source>
</evidence>
<feature type="transmembrane region" description="Helical" evidence="15">
    <location>
        <begin position="736"/>
        <end position="759"/>
    </location>
</feature>
<evidence type="ECO:0000256" key="11">
    <source>
        <dbReference type="ARBA" id="ARBA00023157"/>
    </source>
</evidence>
<dbReference type="InterPro" id="IPR051432">
    <property type="entry name" value="KCNMA1_auxiliary"/>
</dbReference>
<dbReference type="PANTHER" id="PTHR46473">
    <property type="entry name" value="GH08155P"/>
    <property type="match status" value="1"/>
</dbReference>
<evidence type="ECO:0000259" key="16">
    <source>
        <dbReference type="SMART" id="SM00082"/>
    </source>
</evidence>
<reference evidence="17" key="2">
    <citation type="submission" date="2025-08" db="UniProtKB">
        <authorList>
            <consortium name="Ensembl"/>
        </authorList>
    </citation>
    <scope>IDENTIFICATION</scope>
    <source>
        <strain evidence="17">Glennie</strain>
    </source>
</reference>
<dbReference type="PANTHER" id="PTHR46473:SF25">
    <property type="entry name" value="LRRCT DOMAIN-CONTAINING PROTEIN"/>
    <property type="match status" value="1"/>
</dbReference>
<keyword evidence="12" id="KW-0407">Ion channel</keyword>
<reference evidence="17" key="3">
    <citation type="submission" date="2025-09" db="UniProtKB">
        <authorList>
            <consortium name="Ensembl"/>
        </authorList>
    </citation>
    <scope>IDENTIFICATION</scope>
    <source>
        <strain evidence="17">Glennie</strain>
    </source>
</reference>
<comment type="subunit">
    <text evidence="13">Interacts with KCNMA1.</text>
</comment>
<dbReference type="SMART" id="SM00082">
    <property type="entry name" value="LRRCT"/>
    <property type="match status" value="1"/>
</dbReference>
<keyword evidence="4" id="KW-0433">Leucine-rich repeat</keyword>
<keyword evidence="6" id="KW-0732">Signal</keyword>
<evidence type="ECO:0000256" key="8">
    <source>
        <dbReference type="ARBA" id="ARBA00022989"/>
    </source>
</evidence>
<protein>
    <recommendedName>
        <fullName evidence="16">LRRCT domain-containing protein</fullName>
    </recommendedName>
</protein>
<keyword evidence="5 15" id="KW-0812">Transmembrane</keyword>
<dbReference type="Bgee" id="ENSOANG00000050980">
    <property type="expression patterns" value="Expressed in liver and 7 other cell types or tissues"/>
</dbReference>
<keyword evidence="10 15" id="KW-0472">Membrane</keyword>
<evidence type="ECO:0000256" key="6">
    <source>
        <dbReference type="ARBA" id="ARBA00022729"/>
    </source>
</evidence>
<accession>A0A6I8PFT0</accession>
<feature type="region of interest" description="Disordered" evidence="14">
    <location>
        <begin position="14"/>
        <end position="105"/>
    </location>
</feature>
<evidence type="ECO:0000256" key="10">
    <source>
        <dbReference type="ARBA" id="ARBA00023136"/>
    </source>
</evidence>
<gene>
    <name evidence="17" type="primary">CD180</name>
</gene>
<feature type="domain" description="LRRCT" evidence="16">
    <location>
        <begin position="686"/>
        <end position="735"/>
    </location>
</feature>
<evidence type="ECO:0000256" key="2">
    <source>
        <dbReference type="ARBA" id="ARBA00022448"/>
    </source>
</evidence>
<dbReference type="Ensembl" id="ENSOANT00000047821.1">
    <property type="protein sequence ID" value="ENSOANP00000052776.1"/>
    <property type="gene ID" value="ENSOANG00000050980.1"/>
</dbReference>
<keyword evidence="3" id="KW-1003">Cell membrane</keyword>
<keyword evidence="9" id="KW-0406">Ion transport</keyword>
<evidence type="ECO:0000256" key="14">
    <source>
        <dbReference type="SAM" id="MobiDB-lite"/>
    </source>
</evidence>
<evidence type="ECO:0000256" key="7">
    <source>
        <dbReference type="ARBA" id="ARBA00022737"/>
    </source>
</evidence>
<keyword evidence="2" id="KW-0813">Transport</keyword>
<evidence type="ECO:0000256" key="3">
    <source>
        <dbReference type="ARBA" id="ARBA00022475"/>
    </source>
</evidence>
<reference evidence="17 18" key="1">
    <citation type="journal article" date="2008" name="Nature">
        <title>Genome analysis of the platypus reveals unique signatures of evolution.</title>
        <authorList>
            <person name="Warren W.C."/>
            <person name="Hillier L.W."/>
            <person name="Marshall Graves J.A."/>
            <person name="Birney E."/>
            <person name="Ponting C.P."/>
            <person name="Grutzner F."/>
            <person name="Belov K."/>
            <person name="Miller W."/>
            <person name="Clarke L."/>
            <person name="Chinwalla A.T."/>
            <person name="Yang S.P."/>
            <person name="Heger A."/>
            <person name="Locke D.P."/>
            <person name="Miethke P."/>
            <person name="Waters P.D."/>
            <person name="Veyrunes F."/>
            <person name="Fulton L."/>
            <person name="Fulton B."/>
            <person name="Graves T."/>
            <person name="Wallis J."/>
            <person name="Puente X.S."/>
            <person name="Lopez-Otin C."/>
            <person name="Ordonez G.R."/>
            <person name="Eichler E.E."/>
            <person name="Chen L."/>
            <person name="Cheng Z."/>
            <person name="Deakin J.E."/>
            <person name="Alsop A."/>
            <person name="Thompson K."/>
            <person name="Kirby P."/>
            <person name="Papenfuss A.T."/>
            <person name="Wakefield M.J."/>
            <person name="Olender T."/>
            <person name="Lancet D."/>
            <person name="Huttley G.A."/>
            <person name="Smit A.F."/>
            <person name="Pask A."/>
            <person name="Temple-Smith P."/>
            <person name="Batzer M.A."/>
            <person name="Walker J.A."/>
            <person name="Konkel M.K."/>
            <person name="Harris R.S."/>
            <person name="Whittington C.M."/>
            <person name="Wong E.S."/>
            <person name="Gemmell N.J."/>
            <person name="Buschiazzo E."/>
            <person name="Vargas Jentzsch I.M."/>
            <person name="Merkel A."/>
            <person name="Schmitz J."/>
            <person name="Zemann A."/>
            <person name="Churakov G."/>
            <person name="Kriegs J.O."/>
            <person name="Brosius J."/>
            <person name="Murchison E.P."/>
            <person name="Sachidanandam R."/>
            <person name="Smith C."/>
            <person name="Hannon G.J."/>
            <person name="Tsend-Ayush E."/>
            <person name="McMillan D."/>
            <person name="Attenborough R."/>
            <person name="Rens W."/>
            <person name="Ferguson-Smith M."/>
            <person name="Lefevre C.M."/>
            <person name="Sharp J.A."/>
            <person name="Nicholas K.R."/>
            <person name="Ray D.A."/>
            <person name="Kube M."/>
            <person name="Reinhardt R."/>
            <person name="Pringle T.H."/>
            <person name="Taylor J."/>
            <person name="Jones R.C."/>
            <person name="Nixon B."/>
            <person name="Dacheux J.L."/>
            <person name="Niwa H."/>
            <person name="Sekita Y."/>
            <person name="Huang X."/>
            <person name="Stark A."/>
            <person name="Kheradpour P."/>
            <person name="Kellis M."/>
            <person name="Flicek P."/>
            <person name="Chen Y."/>
            <person name="Webber C."/>
            <person name="Hardison R."/>
            <person name="Nelson J."/>
            <person name="Hallsworth-Pepin K."/>
            <person name="Delehaunty K."/>
            <person name="Markovic C."/>
            <person name="Minx P."/>
            <person name="Feng Y."/>
            <person name="Kremitzki C."/>
            <person name="Mitreva M."/>
            <person name="Glasscock J."/>
            <person name="Wylie T."/>
            <person name="Wohldmann P."/>
            <person name="Thiru P."/>
            <person name="Nhan M.N."/>
            <person name="Pohl C.S."/>
            <person name="Smith S.M."/>
            <person name="Hou S."/>
            <person name="Nefedov M."/>
            <person name="de Jong P.J."/>
            <person name="Renfree M.B."/>
            <person name="Mardis E.R."/>
            <person name="Wilson R.K."/>
        </authorList>
    </citation>
    <scope>NUCLEOTIDE SEQUENCE [LARGE SCALE GENOMIC DNA]</scope>
    <source>
        <strain evidence="17 18">Glennie</strain>
    </source>
</reference>
<keyword evidence="7" id="KW-0677">Repeat</keyword>
<comment type="subcellular location">
    <subcellularLocation>
        <location evidence="1">Cell membrane</location>
        <topology evidence="1">Single-pass membrane protein</topology>
    </subcellularLocation>
</comment>
<sequence>MMALGEAGPLVVFRQDPPAQALDRETRGLPPDQLRPTPAACAGEQRSPCPDINQALLGPRELPLSSCPAGPPRRSQSSIPGSSRGGLGAGAGHRRKGRPRPAGPAMALSAAGLALVGLVLAGPVSASGEGPCAEVPEASGAYTCEARGLRAVPDSLPASAAALDFSFNILPTLWRHMFGRLTSLEHLDLSRCQVNWVHEDAFEPNVRLGSLVLTGNPLIFLAERAFAGPRLLTRLGLAQTGITDLSFVPLARLRGLETLLLGGNAISSLRLPPAFPARSLRTLDLGANAVRHVAAGDLSGLAAAANLSLLLQANPLASAEPGAFNVTAFDGLNLGGVGDLGPLLAGLRGTAARTLWLGVFEDAPVGPPPPLTPAALRGLCDVAVDTLSLQGRRLPEPLPANASRCLARLKGLDLSHTHLKALPAGLGPLPALRELALGRNAFRHLADPGWTGFPALAGLAVRGNELPLELGPGCLAPLTGLERLDLSRSQIDAPACCHPQLQGLGGLRQLALGHNRRLELVDGAFRDCPQLERLDLAGTPLGLAAAAPPGPFHGLNLLRDLNLSRCGLDPGHPDLLAGLAGLRRLDLSGNPFPADGGALAGLLGSTTTLEELALADCGLEALPGPALATLTALRRLDLSGNRLTSADGLRALRGLSLDLEANQLRLVPPGLLTALAAQSDVRLARNPLDCSCSNVRFLAWFRETPGKTRARGETTCGGPPALEGVPVADVVPACGLSAGGVALLVLLVLTGAGAGVLCARHLAVSRYQNL</sequence>
<organism evidence="17 18">
    <name type="scientific">Ornithorhynchus anatinus</name>
    <name type="common">Duckbill platypus</name>
    <dbReference type="NCBI Taxonomy" id="9258"/>
    <lineage>
        <taxon>Eukaryota</taxon>
        <taxon>Metazoa</taxon>
        <taxon>Chordata</taxon>
        <taxon>Craniata</taxon>
        <taxon>Vertebrata</taxon>
        <taxon>Euteleostomi</taxon>
        <taxon>Mammalia</taxon>
        <taxon>Monotremata</taxon>
        <taxon>Ornithorhynchidae</taxon>
        <taxon>Ornithorhynchus</taxon>
    </lineage>
</organism>
<dbReference type="PROSITE" id="PS51450">
    <property type="entry name" value="LRR"/>
    <property type="match status" value="1"/>
</dbReference>
<dbReference type="GeneTree" id="ENSGT00940000161183"/>
<keyword evidence="8 15" id="KW-1133">Transmembrane helix</keyword>
<keyword evidence="11" id="KW-1015">Disulfide bond</keyword>
<dbReference type="Proteomes" id="UP000002279">
    <property type="component" value="Chromosome 1"/>
</dbReference>
<dbReference type="AlphaFoldDB" id="A0A6I8PFT0"/>
<dbReference type="GO" id="GO:0005249">
    <property type="term" value="F:voltage-gated potassium channel activity"/>
    <property type="evidence" value="ECO:0000318"/>
    <property type="project" value="GO_Central"/>
</dbReference>
<proteinExistence type="predicted"/>
<dbReference type="GO" id="GO:0099104">
    <property type="term" value="F:potassium channel activator activity"/>
    <property type="evidence" value="ECO:0000318"/>
    <property type="project" value="GO_Central"/>
</dbReference>
<evidence type="ECO:0000256" key="13">
    <source>
        <dbReference type="ARBA" id="ARBA00038736"/>
    </source>
</evidence>
<keyword evidence="18" id="KW-1185">Reference proteome</keyword>
<dbReference type="GO" id="GO:0008076">
    <property type="term" value="C:voltage-gated potassium channel complex"/>
    <property type="evidence" value="ECO:0000318"/>
    <property type="project" value="GO_Central"/>
</dbReference>
<dbReference type="InterPro" id="IPR001611">
    <property type="entry name" value="Leu-rich_rpt"/>
</dbReference>
<dbReference type="InParanoid" id="A0A6I8PFT0"/>
<dbReference type="FunCoup" id="A0A6I8PFT0">
    <property type="interactions" value="26"/>
</dbReference>
<dbReference type="Gene3D" id="3.80.10.10">
    <property type="entry name" value="Ribonuclease Inhibitor"/>
    <property type="match status" value="1"/>
</dbReference>
<evidence type="ECO:0000256" key="15">
    <source>
        <dbReference type="SAM" id="Phobius"/>
    </source>
</evidence>
<dbReference type="InterPro" id="IPR032675">
    <property type="entry name" value="LRR_dom_sf"/>
</dbReference>
<evidence type="ECO:0000256" key="5">
    <source>
        <dbReference type="ARBA" id="ARBA00022692"/>
    </source>
</evidence>
<evidence type="ECO:0000313" key="17">
    <source>
        <dbReference type="Ensembl" id="ENSOANP00000052776.1"/>
    </source>
</evidence>
<evidence type="ECO:0000256" key="9">
    <source>
        <dbReference type="ARBA" id="ARBA00023065"/>
    </source>
</evidence>
<dbReference type="InterPro" id="IPR003591">
    <property type="entry name" value="Leu-rich_rpt_typical-subtyp"/>
</dbReference>
<evidence type="ECO:0000256" key="1">
    <source>
        <dbReference type="ARBA" id="ARBA00004162"/>
    </source>
</evidence>
<evidence type="ECO:0000313" key="18">
    <source>
        <dbReference type="Proteomes" id="UP000002279"/>
    </source>
</evidence>
<dbReference type="SMART" id="SM00369">
    <property type="entry name" value="LRR_TYP"/>
    <property type="match status" value="10"/>
</dbReference>
<dbReference type="InterPro" id="IPR000483">
    <property type="entry name" value="Cys-rich_flank_reg_C"/>
</dbReference>
<dbReference type="GO" id="GO:0044325">
    <property type="term" value="F:transmembrane transporter binding"/>
    <property type="evidence" value="ECO:0000318"/>
    <property type="project" value="GO_Central"/>
</dbReference>
<dbReference type="SUPFAM" id="SSF52058">
    <property type="entry name" value="L domain-like"/>
    <property type="match status" value="2"/>
</dbReference>
<evidence type="ECO:0000256" key="4">
    <source>
        <dbReference type="ARBA" id="ARBA00022614"/>
    </source>
</evidence>
<name>A0A6I8PFT0_ORNAN</name>